<dbReference type="InterPro" id="IPR000488">
    <property type="entry name" value="Death_dom"/>
</dbReference>
<dbReference type="PROSITE" id="PS50017">
    <property type="entry name" value="DEATH_DOMAIN"/>
    <property type="match status" value="1"/>
</dbReference>
<gene>
    <name evidence="2" type="ORF">NHX12_008239</name>
</gene>
<proteinExistence type="predicted"/>
<sequence>MEDVRRGQDLSDKQLLRVAEKLGQEWEQVAIHLDLCLEDLDTIKAERQTNVSMQKLKMLVLWKNRRPRGEATAQHLLSSLEDLKDLLCDARQILKEMMDE</sequence>
<evidence type="ECO:0000313" key="2">
    <source>
        <dbReference type="EMBL" id="KAJ3590286.1"/>
    </source>
</evidence>
<dbReference type="OrthoDB" id="8869108at2759"/>
<feature type="domain" description="Death" evidence="1">
    <location>
        <begin position="11"/>
        <end position="84"/>
    </location>
</feature>
<dbReference type="Gene3D" id="1.10.533.10">
    <property type="entry name" value="Death Domain, Fas"/>
    <property type="match status" value="1"/>
</dbReference>
<reference evidence="2" key="1">
    <citation type="submission" date="2022-07" db="EMBL/GenBank/DDBJ databases">
        <title>Chromosome-level genome of Muraenolepis orangiensis.</title>
        <authorList>
            <person name="Kim J."/>
        </authorList>
    </citation>
    <scope>NUCLEOTIDE SEQUENCE</scope>
    <source>
        <strain evidence="2">KU_S4_2022</strain>
        <tissue evidence="2">Muscle</tissue>
    </source>
</reference>
<evidence type="ECO:0000313" key="3">
    <source>
        <dbReference type="Proteomes" id="UP001148018"/>
    </source>
</evidence>
<dbReference type="Pfam" id="PF00531">
    <property type="entry name" value="Death"/>
    <property type="match status" value="1"/>
</dbReference>
<evidence type="ECO:0000259" key="1">
    <source>
        <dbReference type="PROSITE" id="PS50017"/>
    </source>
</evidence>
<accession>A0A9Q0DL30</accession>
<organism evidence="2 3">
    <name type="scientific">Muraenolepis orangiensis</name>
    <name type="common">Patagonian moray cod</name>
    <dbReference type="NCBI Taxonomy" id="630683"/>
    <lineage>
        <taxon>Eukaryota</taxon>
        <taxon>Metazoa</taxon>
        <taxon>Chordata</taxon>
        <taxon>Craniata</taxon>
        <taxon>Vertebrata</taxon>
        <taxon>Euteleostomi</taxon>
        <taxon>Actinopterygii</taxon>
        <taxon>Neopterygii</taxon>
        <taxon>Teleostei</taxon>
        <taxon>Neoteleostei</taxon>
        <taxon>Acanthomorphata</taxon>
        <taxon>Zeiogadaria</taxon>
        <taxon>Gadariae</taxon>
        <taxon>Gadiformes</taxon>
        <taxon>Muraenolepidoidei</taxon>
        <taxon>Muraenolepididae</taxon>
        <taxon>Muraenolepis</taxon>
    </lineage>
</organism>
<name>A0A9Q0DL30_9TELE</name>
<dbReference type="SUPFAM" id="SSF47986">
    <property type="entry name" value="DEATH domain"/>
    <property type="match status" value="1"/>
</dbReference>
<dbReference type="GO" id="GO:0007165">
    <property type="term" value="P:signal transduction"/>
    <property type="evidence" value="ECO:0007669"/>
    <property type="project" value="InterPro"/>
</dbReference>
<comment type="caution">
    <text evidence="2">The sequence shown here is derived from an EMBL/GenBank/DDBJ whole genome shotgun (WGS) entry which is preliminary data.</text>
</comment>
<dbReference type="AlphaFoldDB" id="A0A9Q0DL30"/>
<protein>
    <recommendedName>
        <fullName evidence="1">Death domain-containing protein</fullName>
    </recommendedName>
</protein>
<dbReference type="EMBL" id="JANIIK010000114">
    <property type="protein sequence ID" value="KAJ3590286.1"/>
    <property type="molecule type" value="Genomic_DNA"/>
</dbReference>
<dbReference type="Proteomes" id="UP001148018">
    <property type="component" value="Unassembled WGS sequence"/>
</dbReference>
<keyword evidence="3" id="KW-1185">Reference proteome</keyword>
<dbReference type="InterPro" id="IPR011029">
    <property type="entry name" value="DEATH-like_dom_sf"/>
</dbReference>